<reference evidence="3 4" key="1">
    <citation type="submission" date="2021-10" db="EMBL/GenBank/DDBJ databases">
        <title>Anaerobic single-cell dispensing facilitates the cultivation of human gut bacteria.</title>
        <authorList>
            <person name="Afrizal A."/>
        </authorList>
    </citation>
    <scope>NUCLEOTIDE SEQUENCE [LARGE SCALE GENOMIC DNA]</scope>
    <source>
        <strain evidence="3 4">CLA-AA-H224</strain>
    </source>
</reference>
<accession>A0AAE3E1U0</accession>
<evidence type="ECO:0000313" key="4">
    <source>
        <dbReference type="Proteomes" id="UP001198200"/>
    </source>
</evidence>
<keyword evidence="4" id="KW-1185">Reference proteome</keyword>
<comment type="catalytic activity">
    <reaction evidence="2">
        <text>agmatine + H2O = N-carbamoylputrescine + NH4(+)</text>
        <dbReference type="Rhea" id="RHEA:18037"/>
        <dbReference type="ChEBI" id="CHEBI:15377"/>
        <dbReference type="ChEBI" id="CHEBI:28938"/>
        <dbReference type="ChEBI" id="CHEBI:58145"/>
        <dbReference type="ChEBI" id="CHEBI:58318"/>
        <dbReference type="EC" id="3.5.3.12"/>
    </reaction>
</comment>
<dbReference type="GO" id="GO:0009446">
    <property type="term" value="P:putrescine biosynthetic process"/>
    <property type="evidence" value="ECO:0007669"/>
    <property type="project" value="InterPro"/>
</dbReference>
<evidence type="ECO:0000256" key="1">
    <source>
        <dbReference type="ARBA" id="ARBA00022801"/>
    </source>
</evidence>
<name>A0AAE3E1U0_9FIRM</name>
<dbReference type="InterPro" id="IPR007466">
    <property type="entry name" value="Peptidyl-Arg-deiminase_porph"/>
</dbReference>
<evidence type="ECO:0000256" key="2">
    <source>
        <dbReference type="HAMAP-Rule" id="MF_01841"/>
    </source>
</evidence>
<evidence type="ECO:0000313" key="3">
    <source>
        <dbReference type="EMBL" id="MCC2220235.1"/>
    </source>
</evidence>
<dbReference type="Pfam" id="PF04371">
    <property type="entry name" value="PAD_porph"/>
    <property type="match status" value="1"/>
</dbReference>
<sequence length="398" mass="44627">MKLIKQIPREDGFYMPGEFEPHQGCILIWPKRPGSWGYEAKAAGNAFAAVIKAIAQSEKVYVAVTKKTLPIAQEKLFGENKNADIMQQDNIELFFADTDDAWARDVAPTFVKLNEHNTANSNKEGSDQSSSSASDSVIRAVNWEFNAWGGNVDGLYASWEKDNAFASAFADQFGFDWYDAAPFVLEGGSIHSDGEGTLLTTESCLLSAGRNPNLSREQIEEQLSRFLGIKKVLWLPRGIYQDETNEHVDNVCAFLHPGEVVLAWTDNKDDPQYELSHQSLSYLENVRDAKGRKLVIHKLPIPDHPICITKEDLDGYTFEEGEDMREVGERLAASYVNFYFSNDAIILPVFGGENKESDERAVQLMQQWNPDRKVIPVFARDILTGGGNIHCITQQIPR</sequence>
<dbReference type="PANTHER" id="PTHR31377:SF0">
    <property type="entry name" value="AGMATINE DEIMINASE-RELATED"/>
    <property type="match status" value="1"/>
</dbReference>
<dbReference type="GO" id="GO:0004668">
    <property type="term" value="F:protein-arginine deiminase activity"/>
    <property type="evidence" value="ECO:0007669"/>
    <property type="project" value="InterPro"/>
</dbReference>
<dbReference type="Proteomes" id="UP001198200">
    <property type="component" value="Unassembled WGS sequence"/>
</dbReference>
<dbReference type="RefSeq" id="WP_308730896.1">
    <property type="nucleotide sequence ID" value="NZ_JAJEQN010000002.1"/>
</dbReference>
<protein>
    <recommendedName>
        <fullName evidence="2">Putative agmatine deiminase</fullName>
        <ecNumber evidence="2">3.5.3.12</ecNumber>
    </recommendedName>
    <alternativeName>
        <fullName evidence="2">Agmatine iminohydrolase</fullName>
    </alternativeName>
</protein>
<dbReference type="Gene3D" id="3.75.10.10">
    <property type="entry name" value="L-arginine/glycine Amidinotransferase, Chain A"/>
    <property type="match status" value="1"/>
</dbReference>
<gene>
    <name evidence="2 3" type="primary">aguA</name>
    <name evidence="3" type="ORF">LKD48_01060</name>
</gene>
<feature type="active site" description="Amidino-cysteine intermediate" evidence="2">
    <location>
        <position position="391"/>
    </location>
</feature>
<dbReference type="InterPro" id="IPR017754">
    <property type="entry name" value="Agmatine_deiminase"/>
</dbReference>
<dbReference type="GO" id="GO:0047632">
    <property type="term" value="F:agmatine deiminase activity"/>
    <property type="evidence" value="ECO:0007669"/>
    <property type="project" value="UniProtKB-UniRule"/>
</dbReference>
<dbReference type="EC" id="3.5.3.12" evidence="2"/>
<dbReference type="EMBL" id="JAJEQN010000002">
    <property type="protein sequence ID" value="MCC2220235.1"/>
    <property type="molecule type" value="Genomic_DNA"/>
</dbReference>
<dbReference type="PANTHER" id="PTHR31377">
    <property type="entry name" value="AGMATINE DEIMINASE-RELATED"/>
    <property type="match status" value="1"/>
</dbReference>
<dbReference type="AlphaFoldDB" id="A0AAE3E1U0"/>
<proteinExistence type="inferred from homology"/>
<keyword evidence="1 2" id="KW-0378">Hydrolase</keyword>
<dbReference type="NCBIfam" id="TIGR03380">
    <property type="entry name" value="agmatine_aguA"/>
    <property type="match status" value="1"/>
</dbReference>
<dbReference type="SUPFAM" id="SSF55909">
    <property type="entry name" value="Pentein"/>
    <property type="match status" value="1"/>
</dbReference>
<comment type="caution">
    <text evidence="3">The sequence shown here is derived from an EMBL/GenBank/DDBJ whole genome shotgun (WGS) entry which is preliminary data.</text>
</comment>
<dbReference type="HAMAP" id="MF_01841">
    <property type="entry name" value="Agmatine_deimin"/>
    <property type="match status" value="1"/>
</dbReference>
<organism evidence="3 4">
    <name type="scientific">Anthropogastromicrobium aceti</name>
    <dbReference type="NCBI Taxonomy" id="2981768"/>
    <lineage>
        <taxon>Bacteria</taxon>
        <taxon>Bacillati</taxon>
        <taxon>Bacillota</taxon>
        <taxon>Clostridia</taxon>
        <taxon>Lachnospirales</taxon>
        <taxon>Lachnospiraceae</taxon>
        <taxon>Anthropogastromicrobium</taxon>
    </lineage>
</organism>
<comment type="similarity">
    <text evidence="2">Belongs to the agmatine deiminase family.</text>
</comment>